<accession>A0A2T3HKT9</accession>
<dbReference type="Proteomes" id="UP000240912">
    <property type="component" value="Unassembled WGS sequence"/>
</dbReference>
<name>A0A2T3HKT9_9SPHI</name>
<evidence type="ECO:0000256" key="2">
    <source>
        <dbReference type="ARBA" id="ARBA00012662"/>
    </source>
</evidence>
<evidence type="ECO:0000256" key="6">
    <source>
        <dbReference type="SAM" id="SignalP"/>
    </source>
</evidence>
<evidence type="ECO:0000256" key="4">
    <source>
        <dbReference type="ARBA" id="ARBA00022801"/>
    </source>
</evidence>
<feature type="chain" id="PRO_5015703495" description="alpha-L-fucosidase" evidence="6">
    <location>
        <begin position="25"/>
        <end position="640"/>
    </location>
</feature>
<keyword evidence="5" id="KW-0326">Glycosidase</keyword>
<dbReference type="SMART" id="SM00812">
    <property type="entry name" value="Alpha_L_fucos"/>
    <property type="match status" value="1"/>
</dbReference>
<dbReference type="PANTHER" id="PTHR10030:SF37">
    <property type="entry name" value="ALPHA-L-FUCOSIDASE-RELATED"/>
    <property type="match status" value="1"/>
</dbReference>
<dbReference type="EMBL" id="PYLS01000005">
    <property type="protein sequence ID" value="PST83023.1"/>
    <property type="molecule type" value="Genomic_DNA"/>
</dbReference>
<gene>
    <name evidence="8" type="ORF">C7T94_10385</name>
</gene>
<evidence type="ECO:0000259" key="7">
    <source>
        <dbReference type="PROSITE" id="PS50022"/>
    </source>
</evidence>
<sequence length="640" mass="71572">MRNFCRLLLPALFVCWPGAKPASAQNNPPKPFGPVPSAAQLRWHEMEMYVLVHFTPTTFENKEWGYGDADPEIFNPKAFDADQIATAVRAGGFRGLISVAKHHDGFALWPTKTNNYNIKASPWRDGKGDMVMEFMRATRKAGMQFGVYCSAWDRNDPAYGTPAYVSHYREQLSELYTRYGELFTSWHDGANGGDGYYGGARETRKIDRATYYEWEKLWQTTRQLQPGAVIFSDIGPDVRWVGNERGAAGETCWATFTPVGPDGSKPAPGHVVETFLTSGQRDGKFWIPAECDVPHRKGWFYHADQDDQVKTPDQLFAIYLQSVGRGANLSLGIAPMPDGRLHAHDVASLRAFGEKLRKTFSTNLAAGATLLTAQSRPGNAYRPENLLDGDRYSYWAPPDYVHNPVLEVALKGQKRFDLIRLRENIKLGQRLDSVKVEIQRDGGWKALATATSIGSTRLIKLKAPVQAERLRLKLYAPVAPTLSDLALFLEAPGEQMTYLKETTGLDRSAWQILSPASGDSRNALDGNKNTTWLTASGALPVQIVFDLGKQTVFSAFSYLPRQDGAAMGLAERYELETSQDGKEWTIQAAGEFSNIRANPVQQFVRLTRPANCRFLRFTVRSTTQNNNEDRLSIAEFDLYK</sequence>
<dbReference type="EC" id="3.2.1.51" evidence="2"/>
<evidence type="ECO:0000256" key="3">
    <source>
        <dbReference type="ARBA" id="ARBA00022729"/>
    </source>
</evidence>
<keyword evidence="4" id="KW-0378">Hydrolase</keyword>
<evidence type="ECO:0000256" key="1">
    <source>
        <dbReference type="ARBA" id="ARBA00007951"/>
    </source>
</evidence>
<keyword evidence="9" id="KW-1185">Reference proteome</keyword>
<dbReference type="RefSeq" id="WP_107215284.1">
    <property type="nucleotide sequence ID" value="NZ_KZ686269.1"/>
</dbReference>
<dbReference type="GO" id="GO:0004560">
    <property type="term" value="F:alpha-L-fucosidase activity"/>
    <property type="evidence" value="ECO:0007669"/>
    <property type="project" value="InterPro"/>
</dbReference>
<dbReference type="GO" id="GO:0016139">
    <property type="term" value="P:glycoside catabolic process"/>
    <property type="evidence" value="ECO:0007669"/>
    <property type="project" value="TreeGrafter"/>
</dbReference>
<dbReference type="Pfam" id="PF01120">
    <property type="entry name" value="Alpha_L_fucos"/>
    <property type="match status" value="1"/>
</dbReference>
<dbReference type="InterPro" id="IPR000421">
    <property type="entry name" value="FA58C"/>
</dbReference>
<dbReference type="Gene3D" id="2.60.120.260">
    <property type="entry name" value="Galactose-binding domain-like"/>
    <property type="match status" value="2"/>
</dbReference>
<dbReference type="AlphaFoldDB" id="A0A2T3HKT9"/>
<reference evidence="8 9" key="1">
    <citation type="submission" date="2018-03" db="EMBL/GenBank/DDBJ databases">
        <authorList>
            <person name="Keele B.F."/>
        </authorList>
    </citation>
    <scope>NUCLEOTIDE SEQUENCE [LARGE SCALE GENOMIC DNA]</scope>
    <source>
        <strain evidence="8 9">YL28-9</strain>
    </source>
</reference>
<dbReference type="OrthoDB" id="107551at2"/>
<dbReference type="InterPro" id="IPR000933">
    <property type="entry name" value="Glyco_hydro_29"/>
</dbReference>
<dbReference type="InterPro" id="IPR017853">
    <property type="entry name" value="GH"/>
</dbReference>
<keyword evidence="3 6" id="KW-0732">Signal</keyword>
<dbReference type="InterPro" id="IPR057739">
    <property type="entry name" value="Glyco_hydro_29_N"/>
</dbReference>
<evidence type="ECO:0000313" key="9">
    <source>
        <dbReference type="Proteomes" id="UP000240912"/>
    </source>
</evidence>
<proteinExistence type="inferred from homology"/>
<dbReference type="PANTHER" id="PTHR10030">
    <property type="entry name" value="ALPHA-L-FUCOSIDASE"/>
    <property type="match status" value="1"/>
</dbReference>
<dbReference type="PROSITE" id="PS50022">
    <property type="entry name" value="FA58C_3"/>
    <property type="match status" value="1"/>
</dbReference>
<comment type="caution">
    <text evidence="8">The sequence shown here is derived from an EMBL/GenBank/DDBJ whole genome shotgun (WGS) entry which is preliminary data.</text>
</comment>
<feature type="domain" description="F5/8 type C" evidence="7">
    <location>
        <begin position="482"/>
        <end position="636"/>
    </location>
</feature>
<feature type="signal peptide" evidence="6">
    <location>
        <begin position="1"/>
        <end position="24"/>
    </location>
</feature>
<evidence type="ECO:0000256" key="5">
    <source>
        <dbReference type="ARBA" id="ARBA00023295"/>
    </source>
</evidence>
<dbReference type="GO" id="GO:0006004">
    <property type="term" value="P:fucose metabolic process"/>
    <property type="evidence" value="ECO:0007669"/>
    <property type="project" value="TreeGrafter"/>
</dbReference>
<dbReference type="Pfam" id="PF00754">
    <property type="entry name" value="F5_F8_type_C"/>
    <property type="match status" value="2"/>
</dbReference>
<dbReference type="GO" id="GO:0005764">
    <property type="term" value="C:lysosome"/>
    <property type="evidence" value="ECO:0007669"/>
    <property type="project" value="TreeGrafter"/>
</dbReference>
<protein>
    <recommendedName>
        <fullName evidence="2">alpha-L-fucosidase</fullName>
        <ecNumber evidence="2">3.2.1.51</ecNumber>
    </recommendedName>
</protein>
<comment type="similarity">
    <text evidence="1">Belongs to the glycosyl hydrolase 29 family.</text>
</comment>
<evidence type="ECO:0000313" key="8">
    <source>
        <dbReference type="EMBL" id="PST83023.1"/>
    </source>
</evidence>
<organism evidence="8 9">
    <name type="scientific">Pedobacter yulinensis</name>
    <dbReference type="NCBI Taxonomy" id="2126353"/>
    <lineage>
        <taxon>Bacteria</taxon>
        <taxon>Pseudomonadati</taxon>
        <taxon>Bacteroidota</taxon>
        <taxon>Sphingobacteriia</taxon>
        <taxon>Sphingobacteriales</taxon>
        <taxon>Sphingobacteriaceae</taxon>
        <taxon>Pedobacter</taxon>
    </lineage>
</organism>
<dbReference type="SUPFAM" id="SSF51445">
    <property type="entry name" value="(Trans)glycosidases"/>
    <property type="match status" value="1"/>
</dbReference>
<dbReference type="SUPFAM" id="SSF49785">
    <property type="entry name" value="Galactose-binding domain-like"/>
    <property type="match status" value="2"/>
</dbReference>
<dbReference type="Gene3D" id="3.20.20.80">
    <property type="entry name" value="Glycosidases"/>
    <property type="match status" value="1"/>
</dbReference>
<dbReference type="InterPro" id="IPR008979">
    <property type="entry name" value="Galactose-bd-like_sf"/>
</dbReference>